<dbReference type="KEGG" id="hdo:MUK72_17040"/>
<dbReference type="PROSITE" id="PS51198">
    <property type="entry name" value="UVRD_HELICASE_ATP_BIND"/>
    <property type="match status" value="1"/>
</dbReference>
<keyword evidence="3" id="KW-0227">DNA damage</keyword>
<dbReference type="GO" id="GO:0033202">
    <property type="term" value="C:DNA helicase complex"/>
    <property type="evidence" value="ECO:0007669"/>
    <property type="project" value="TreeGrafter"/>
</dbReference>
<keyword evidence="10" id="KW-0413">Isomerase</keyword>
<evidence type="ECO:0000256" key="11">
    <source>
        <dbReference type="ARBA" id="ARBA00034617"/>
    </source>
</evidence>
<evidence type="ECO:0000256" key="7">
    <source>
        <dbReference type="ARBA" id="ARBA00022840"/>
    </source>
</evidence>
<dbReference type="Gene3D" id="3.90.320.10">
    <property type="match status" value="1"/>
</dbReference>
<evidence type="ECO:0000313" key="18">
    <source>
        <dbReference type="EMBL" id="GAA0452514.1"/>
    </source>
</evidence>
<keyword evidence="20" id="KW-1185">Reference proteome</keyword>
<geneLocation type="plasmid" evidence="19 20">
    <name>unnamed2</name>
</geneLocation>
<dbReference type="Pfam" id="PF13361">
    <property type="entry name" value="UvrD_C"/>
    <property type="match status" value="1"/>
</dbReference>
<dbReference type="SUPFAM" id="SSF52540">
    <property type="entry name" value="P-loop containing nucleoside triphosphate hydrolases"/>
    <property type="match status" value="1"/>
</dbReference>
<evidence type="ECO:0000256" key="14">
    <source>
        <dbReference type="PROSITE-ProRule" id="PRU00560"/>
    </source>
</evidence>
<keyword evidence="5 14" id="KW-0347">Helicase</keyword>
<organism evidence="18 21">
    <name type="scientific">Halococcus dombrowskii</name>
    <dbReference type="NCBI Taxonomy" id="179637"/>
    <lineage>
        <taxon>Archaea</taxon>
        <taxon>Methanobacteriati</taxon>
        <taxon>Methanobacteriota</taxon>
        <taxon>Stenosarchaea group</taxon>
        <taxon>Halobacteria</taxon>
        <taxon>Halobacteriales</taxon>
        <taxon>Halococcaceae</taxon>
        <taxon>Halococcus</taxon>
    </lineage>
</organism>
<keyword evidence="9" id="KW-0234">DNA repair</keyword>
<gene>
    <name evidence="18" type="ORF">GCM10008985_05230</name>
    <name evidence="19" type="ORF">MUK72_17040</name>
</gene>
<dbReference type="InterPro" id="IPR011335">
    <property type="entry name" value="Restrct_endonuc-II-like"/>
</dbReference>
<dbReference type="GO" id="GO:0003677">
    <property type="term" value="F:DNA binding"/>
    <property type="evidence" value="ECO:0007669"/>
    <property type="project" value="UniProtKB-KW"/>
</dbReference>
<keyword evidence="19" id="KW-0614">Plasmid</keyword>
<dbReference type="Proteomes" id="UP001500962">
    <property type="component" value="Unassembled WGS sequence"/>
</dbReference>
<keyword evidence="6" id="KW-0269">Exonuclease</keyword>
<feature type="compositionally biased region" description="Acidic residues" evidence="15">
    <location>
        <begin position="592"/>
        <end position="606"/>
    </location>
</feature>
<dbReference type="PROSITE" id="PS51217">
    <property type="entry name" value="UVRD_HELICASE_CTER"/>
    <property type="match status" value="1"/>
</dbReference>
<dbReference type="Pfam" id="PF12705">
    <property type="entry name" value="PDDEXK_1"/>
    <property type="match status" value="1"/>
</dbReference>
<feature type="region of interest" description="Disordered" evidence="15">
    <location>
        <begin position="991"/>
        <end position="1019"/>
    </location>
</feature>
<evidence type="ECO:0000313" key="21">
    <source>
        <dbReference type="Proteomes" id="UP001500962"/>
    </source>
</evidence>
<keyword evidence="1" id="KW-0540">Nuclease</keyword>
<accession>A0AAV3SD01</accession>
<protein>
    <recommendedName>
        <fullName evidence="12">DNA 3'-5' helicase</fullName>
        <ecNumber evidence="12">5.6.2.4</ecNumber>
    </recommendedName>
</protein>
<dbReference type="InterPro" id="IPR038726">
    <property type="entry name" value="PDDEXK_AddAB-type"/>
</dbReference>
<dbReference type="AlphaFoldDB" id="A0AAV3SD01"/>
<dbReference type="GO" id="GO:0043138">
    <property type="term" value="F:3'-5' DNA helicase activity"/>
    <property type="evidence" value="ECO:0007669"/>
    <property type="project" value="UniProtKB-EC"/>
</dbReference>
<dbReference type="Pfam" id="PF00580">
    <property type="entry name" value="UvrD-helicase"/>
    <property type="match status" value="1"/>
</dbReference>
<keyword evidence="2 14" id="KW-0547">Nucleotide-binding</keyword>
<evidence type="ECO:0000256" key="4">
    <source>
        <dbReference type="ARBA" id="ARBA00022801"/>
    </source>
</evidence>
<dbReference type="EMBL" id="BAAADN010000008">
    <property type="protein sequence ID" value="GAA0452514.1"/>
    <property type="molecule type" value="Genomic_DNA"/>
</dbReference>
<evidence type="ECO:0000256" key="12">
    <source>
        <dbReference type="ARBA" id="ARBA00034808"/>
    </source>
</evidence>
<dbReference type="InterPro" id="IPR014016">
    <property type="entry name" value="UvrD-like_ATP-bd"/>
</dbReference>
<feature type="domain" description="UvrD-like helicase C-terminal" evidence="17">
    <location>
        <begin position="553"/>
        <end position="842"/>
    </location>
</feature>
<keyword evidence="8" id="KW-0238">DNA-binding</keyword>
<evidence type="ECO:0000259" key="17">
    <source>
        <dbReference type="PROSITE" id="PS51217"/>
    </source>
</evidence>
<evidence type="ECO:0000256" key="9">
    <source>
        <dbReference type="ARBA" id="ARBA00023204"/>
    </source>
</evidence>
<keyword evidence="4 14" id="KW-0378">Hydrolase</keyword>
<evidence type="ECO:0000313" key="19">
    <source>
        <dbReference type="EMBL" id="UOO96918.1"/>
    </source>
</evidence>
<dbReference type="GO" id="GO:0004527">
    <property type="term" value="F:exonuclease activity"/>
    <property type="evidence" value="ECO:0007669"/>
    <property type="project" value="UniProtKB-KW"/>
</dbReference>
<reference evidence="18" key="3">
    <citation type="submission" date="2023-12" db="EMBL/GenBank/DDBJ databases">
        <authorList>
            <person name="Sun Q."/>
            <person name="Inoue M."/>
        </authorList>
    </citation>
    <scope>NUCLEOTIDE SEQUENCE</scope>
    <source>
        <strain evidence="18">JCM 12289</strain>
    </source>
</reference>
<dbReference type="InterPro" id="IPR011604">
    <property type="entry name" value="PDDEXK-like_dom_sf"/>
</dbReference>
<keyword evidence="7 14" id="KW-0067">ATP-binding</keyword>
<dbReference type="Gene3D" id="1.10.486.10">
    <property type="entry name" value="PCRA, domain 4"/>
    <property type="match status" value="1"/>
</dbReference>
<dbReference type="Proteomes" id="UP000830542">
    <property type="component" value="Plasmid unnamed2"/>
</dbReference>
<evidence type="ECO:0000256" key="2">
    <source>
        <dbReference type="ARBA" id="ARBA00022741"/>
    </source>
</evidence>
<evidence type="ECO:0000256" key="5">
    <source>
        <dbReference type="ARBA" id="ARBA00022806"/>
    </source>
</evidence>
<feature type="region of interest" description="Disordered" evidence="15">
    <location>
        <begin position="465"/>
        <end position="488"/>
    </location>
</feature>
<dbReference type="Gene3D" id="3.40.50.300">
    <property type="entry name" value="P-loop containing nucleotide triphosphate hydrolases"/>
    <property type="match status" value="4"/>
</dbReference>
<reference evidence="18" key="1">
    <citation type="journal article" date="2014" name="Int. J. Syst. Evol. Microbiol.">
        <title>Complete genome sequence of Corynebacterium casei LMG S-19264T (=DSM 44701T), isolated from a smear-ripened cheese.</title>
        <authorList>
            <consortium name="US DOE Joint Genome Institute (JGI-PGF)"/>
            <person name="Walter F."/>
            <person name="Albersmeier A."/>
            <person name="Kalinowski J."/>
            <person name="Ruckert C."/>
        </authorList>
    </citation>
    <scope>NUCLEOTIDE SEQUENCE</scope>
    <source>
        <strain evidence="18">JCM 12289</strain>
    </source>
</reference>
<dbReference type="GO" id="GO:0005829">
    <property type="term" value="C:cytosol"/>
    <property type="evidence" value="ECO:0007669"/>
    <property type="project" value="TreeGrafter"/>
</dbReference>
<dbReference type="PANTHER" id="PTHR11070">
    <property type="entry name" value="UVRD / RECB / PCRA DNA HELICASE FAMILY MEMBER"/>
    <property type="match status" value="1"/>
</dbReference>
<proteinExistence type="predicted"/>
<dbReference type="InterPro" id="IPR027417">
    <property type="entry name" value="P-loop_NTPase"/>
</dbReference>
<dbReference type="GeneID" id="71763590"/>
<evidence type="ECO:0000256" key="1">
    <source>
        <dbReference type="ARBA" id="ARBA00022722"/>
    </source>
</evidence>
<dbReference type="EC" id="5.6.2.4" evidence="12"/>
<feature type="binding site" evidence="14">
    <location>
        <begin position="26"/>
        <end position="33"/>
    </location>
    <ligand>
        <name>ATP</name>
        <dbReference type="ChEBI" id="CHEBI:30616"/>
    </ligand>
</feature>
<dbReference type="InterPro" id="IPR014017">
    <property type="entry name" value="DNA_helicase_UvrD-like_C"/>
</dbReference>
<dbReference type="GO" id="GO:0000725">
    <property type="term" value="P:recombinational repair"/>
    <property type="evidence" value="ECO:0007669"/>
    <property type="project" value="TreeGrafter"/>
</dbReference>
<evidence type="ECO:0000256" key="10">
    <source>
        <dbReference type="ARBA" id="ARBA00023235"/>
    </source>
</evidence>
<evidence type="ECO:0000259" key="16">
    <source>
        <dbReference type="PROSITE" id="PS51198"/>
    </source>
</evidence>
<name>A0AAV3SD01_HALDO</name>
<dbReference type="GO" id="GO:0005524">
    <property type="term" value="F:ATP binding"/>
    <property type="evidence" value="ECO:0007669"/>
    <property type="project" value="UniProtKB-UniRule"/>
</dbReference>
<evidence type="ECO:0000256" key="3">
    <source>
        <dbReference type="ARBA" id="ARBA00022763"/>
    </source>
</evidence>
<comment type="catalytic activity">
    <reaction evidence="11">
        <text>Couples ATP hydrolysis with the unwinding of duplex DNA by translocating in the 3'-5' direction.</text>
        <dbReference type="EC" id="5.6.2.4"/>
    </reaction>
</comment>
<evidence type="ECO:0000256" key="6">
    <source>
        <dbReference type="ARBA" id="ARBA00022839"/>
    </source>
</evidence>
<dbReference type="PANTHER" id="PTHR11070:SF48">
    <property type="entry name" value="ATP-DEPENDENT HELICASE_NUCLEASE SUBUNIT A"/>
    <property type="match status" value="1"/>
</dbReference>
<reference evidence="19" key="2">
    <citation type="submission" date="2022-04" db="EMBL/GenBank/DDBJ databases">
        <title>Sequencing and genomic assembly of Halococcus dombrowskii.</title>
        <authorList>
            <person name="Lim S.W."/>
            <person name="MacLea K.S."/>
        </authorList>
    </citation>
    <scope>NUCLEOTIDE SEQUENCE</scope>
    <source>
        <strain evidence="19">H4</strain>
        <plasmid evidence="19">unnamed2</plasmid>
    </source>
</reference>
<feature type="compositionally biased region" description="Polar residues" evidence="15">
    <location>
        <begin position="608"/>
        <end position="617"/>
    </location>
</feature>
<evidence type="ECO:0000256" key="8">
    <source>
        <dbReference type="ARBA" id="ARBA00023125"/>
    </source>
</evidence>
<dbReference type="SUPFAM" id="SSF52980">
    <property type="entry name" value="Restriction endonuclease-like"/>
    <property type="match status" value="1"/>
</dbReference>
<evidence type="ECO:0000256" key="15">
    <source>
        <dbReference type="SAM" id="MobiDB-lite"/>
    </source>
</evidence>
<dbReference type="InterPro" id="IPR000212">
    <property type="entry name" value="DNA_helicase_UvrD/REP"/>
</dbReference>
<feature type="domain" description="UvrD-like helicase ATP-binding" evidence="16">
    <location>
        <begin position="5"/>
        <end position="494"/>
    </location>
</feature>
<dbReference type="EMBL" id="CP095007">
    <property type="protein sequence ID" value="UOO96918.1"/>
    <property type="molecule type" value="Genomic_DNA"/>
</dbReference>
<evidence type="ECO:0000256" key="13">
    <source>
        <dbReference type="ARBA" id="ARBA00048988"/>
    </source>
</evidence>
<comment type="catalytic activity">
    <reaction evidence="13">
        <text>ATP + H2O = ADP + phosphate + H(+)</text>
        <dbReference type="Rhea" id="RHEA:13065"/>
        <dbReference type="ChEBI" id="CHEBI:15377"/>
        <dbReference type="ChEBI" id="CHEBI:15378"/>
        <dbReference type="ChEBI" id="CHEBI:30616"/>
        <dbReference type="ChEBI" id="CHEBI:43474"/>
        <dbReference type="ChEBI" id="CHEBI:456216"/>
        <dbReference type="EC" id="5.6.2.4"/>
    </reaction>
</comment>
<dbReference type="RefSeq" id="WP_244706091.1">
    <property type="nucleotide sequence ID" value="NZ_BAAADN010000008.1"/>
</dbReference>
<evidence type="ECO:0000313" key="20">
    <source>
        <dbReference type="Proteomes" id="UP000830542"/>
    </source>
</evidence>
<feature type="region of interest" description="Disordered" evidence="15">
    <location>
        <begin position="592"/>
        <end position="632"/>
    </location>
</feature>
<sequence>MVSYEDLTDEQQYAVDALDRNVTLTAGAGTGKTTTLTARYLRMIEDSLDGESERSSDGPLLPKNILTTTFTDRGANDLEESVRMEITDRIATLDIDDFEAWRTVADELEQGYIHTLHGFCARLLREHALTIDAVDPGFETLDENETTALIHDTVDAVLEDYENHEATQTLARRFSRSQLHDVLADLLGERPESLEWADCWANATEEEYIDFVETELHPIDPEVAAERLAHPDFVEGATTLREIVENSPDIDTGGQAWERAEGVVSILERGFDDGVPSRAKQTTISKLSMHLTKGNNERYVGYGGAASRWNGHSQKTEFDDAFESLVETLQPEEHAVNVDLEIEANSFPLVRALAELTVIAATEYEERKERQNAVDFTDQISYAVEFLDKEGNTDVRERLRDQFEYVMVDEFQDTDPRQWDLIKLLTTTDGGTFDAENVFVVGDVKQSIYRFRNADVTQFRETAQKLEQATSEAETADHEGGNEDDQLSTNFRTLPTVLESINELFEVIFDDDGEPYEAVPQSLTPYRDDQEDLGSVEYLAVPADEELRAQRFEHYDEFAEAEPEHDTELEAMALAARLSQILGEPYQVYPEEDEIESDAETLDESGAEQATSPQADSNSDDEPPEPRDIKPDDIAILIRSRTHLKKYERALKEADVPYSVASGIGFYETTEITALLNLFRALADPNDERALYAALRSPLFGLTDDTLARLTLHDEPLWDALAASEHEALEETYEYLHEWRRLAGLVDTELGEFDGSWAAYLTRILEDTGYLISVSSDERLQQAMANIEKFREQLRGWSDDGVRSLATLVNRIERRIDLGGRESEADTTGEGVQILTIHDAKGMEFPFVVVPGIDRDFKDQGSLGDGKVEFEQVGGQHAVGMKAPSPDDPFEMVDTIARDTIRERRRAEERAEEKRVLYVACTRARDHLLLSSLHGLEGDTEELTFTDLTEPNPESASNWRDWVQPELLTEDVCAGLDTSEYVERSYGTDEGAYTVSLPTPPTKQTQTDPDLSPSVELSPTPAPPEISFQLSATNLASFLGGYGELQLDEDTRTVYLEEAEEVGDDVNPDVRHGEDSVVVLEGETETEEASEPADDDETVEPTVFGEMVHRICELRPPETRWADLMEQTLVDEDATAPLTAELQNRVTAHAQRGIDYVNAKSTEVDVEHQYDELYVTAEFEQGEVSGYIDHLIVTPNAYHIVDYKTGDVTPEDFESDARYYQNQMKAYAIALNQQQTERSIRISLIFTNIDEAWEVEWSTEDVESIEADIQEELTGQF</sequence>